<feature type="transmembrane region" description="Helical" evidence="8">
    <location>
        <begin position="83"/>
        <end position="103"/>
    </location>
</feature>
<dbReference type="InterPro" id="IPR004837">
    <property type="entry name" value="NaCa_Exmemb"/>
</dbReference>
<dbReference type="GO" id="GO:0012505">
    <property type="term" value="C:endomembrane system"/>
    <property type="evidence" value="ECO:0007669"/>
    <property type="project" value="UniProtKB-SubCell"/>
</dbReference>
<evidence type="ECO:0000259" key="9">
    <source>
        <dbReference type="Pfam" id="PF01699"/>
    </source>
</evidence>
<feature type="domain" description="Sodium/calcium exchanger membrane region" evidence="9">
    <location>
        <begin position="158"/>
        <end position="295"/>
    </location>
</feature>
<dbReference type="EMBL" id="LFIW01000421">
    <property type="protein sequence ID" value="KZL86424.1"/>
    <property type="molecule type" value="Genomic_DNA"/>
</dbReference>
<feature type="transmembrane region" description="Helical" evidence="8">
    <location>
        <begin position="150"/>
        <end position="175"/>
    </location>
</feature>
<evidence type="ECO:0000256" key="1">
    <source>
        <dbReference type="ARBA" id="ARBA00004127"/>
    </source>
</evidence>
<evidence type="ECO:0000256" key="3">
    <source>
        <dbReference type="ARBA" id="ARBA00022448"/>
    </source>
</evidence>
<keyword evidence="7 8" id="KW-0472">Membrane</keyword>
<keyword evidence="6" id="KW-0406">Ion transport</keyword>
<evidence type="ECO:0000256" key="7">
    <source>
        <dbReference type="ARBA" id="ARBA00023136"/>
    </source>
</evidence>
<evidence type="ECO:0000313" key="10">
    <source>
        <dbReference type="EMBL" id="KZL86424.1"/>
    </source>
</evidence>
<feature type="transmembrane region" description="Helical" evidence="8">
    <location>
        <begin position="228"/>
        <end position="248"/>
    </location>
</feature>
<dbReference type="Gene3D" id="1.20.1420.30">
    <property type="entry name" value="NCX, central ion-binding region"/>
    <property type="match status" value="1"/>
</dbReference>
<accession>A0A161VUR6</accession>
<feature type="transmembrane region" description="Helical" evidence="8">
    <location>
        <begin position="281"/>
        <end position="301"/>
    </location>
</feature>
<name>A0A161VUR6_COLIC</name>
<dbReference type="Pfam" id="PF01699">
    <property type="entry name" value="Na_Ca_ex"/>
    <property type="match status" value="1"/>
</dbReference>
<comment type="similarity">
    <text evidence="2">Belongs to the Ca(2+):cation antiporter (CaCA) (TC 2.A.19) family.</text>
</comment>
<evidence type="ECO:0000256" key="6">
    <source>
        <dbReference type="ARBA" id="ARBA00023065"/>
    </source>
</evidence>
<dbReference type="PANTHER" id="PTHR31503">
    <property type="entry name" value="VACUOLAR CALCIUM ION TRANSPORTER"/>
    <property type="match status" value="1"/>
</dbReference>
<comment type="caution">
    <text evidence="10">The sequence shown here is derived from an EMBL/GenBank/DDBJ whole genome shotgun (WGS) entry which is preliminary data.</text>
</comment>
<gene>
    <name evidence="10" type="ORF">CI238_12882</name>
</gene>
<evidence type="ECO:0000256" key="5">
    <source>
        <dbReference type="ARBA" id="ARBA00022989"/>
    </source>
</evidence>
<proteinExistence type="inferred from homology"/>
<dbReference type="GO" id="GO:0006874">
    <property type="term" value="P:intracellular calcium ion homeostasis"/>
    <property type="evidence" value="ECO:0007669"/>
    <property type="project" value="TreeGrafter"/>
</dbReference>
<keyword evidence="5 8" id="KW-1133">Transmembrane helix</keyword>
<feature type="transmembrane region" description="Helical" evidence="8">
    <location>
        <begin position="115"/>
        <end position="138"/>
    </location>
</feature>
<dbReference type="PANTHER" id="PTHR31503:SF20">
    <property type="entry name" value="CA(2+)_H(+) EXCHANGER, PUTATIVE (EUROFUNG)-RELATED"/>
    <property type="match status" value="1"/>
</dbReference>
<keyword evidence="3" id="KW-0813">Transport</keyword>
<protein>
    <submittedName>
        <fullName evidence="10">Sodium calcium</fullName>
    </submittedName>
</protein>
<feature type="non-terminal residue" evidence="10">
    <location>
        <position position="1"/>
    </location>
</feature>
<dbReference type="Proteomes" id="UP000076584">
    <property type="component" value="Unassembled WGS sequence"/>
</dbReference>
<keyword evidence="4 8" id="KW-0812">Transmembrane</keyword>
<evidence type="ECO:0000256" key="4">
    <source>
        <dbReference type="ARBA" id="ARBA00022692"/>
    </source>
</evidence>
<keyword evidence="11" id="KW-1185">Reference proteome</keyword>
<organism evidence="10 11">
    <name type="scientific">Colletotrichum incanum</name>
    <name type="common">Soybean anthracnose fungus</name>
    <dbReference type="NCBI Taxonomy" id="1573173"/>
    <lineage>
        <taxon>Eukaryota</taxon>
        <taxon>Fungi</taxon>
        <taxon>Dikarya</taxon>
        <taxon>Ascomycota</taxon>
        <taxon>Pezizomycotina</taxon>
        <taxon>Sordariomycetes</taxon>
        <taxon>Hypocreomycetidae</taxon>
        <taxon>Glomerellales</taxon>
        <taxon>Glomerellaceae</taxon>
        <taxon>Colletotrichum</taxon>
        <taxon>Colletotrichum spaethianum species complex</taxon>
    </lineage>
</organism>
<evidence type="ECO:0000313" key="11">
    <source>
        <dbReference type="Proteomes" id="UP000076584"/>
    </source>
</evidence>
<feature type="transmembrane region" description="Helical" evidence="8">
    <location>
        <begin position="14"/>
        <end position="33"/>
    </location>
</feature>
<reference evidence="10 11" key="1">
    <citation type="submission" date="2015-06" db="EMBL/GenBank/DDBJ databases">
        <title>Survival trade-offs in plant roots during colonization by closely related pathogenic and mutualistic fungi.</title>
        <authorList>
            <person name="Hacquard S."/>
            <person name="Kracher B."/>
            <person name="Hiruma K."/>
            <person name="Weinman A."/>
            <person name="Muench P."/>
            <person name="Garrido Oter R."/>
            <person name="Ver Loren van Themaat E."/>
            <person name="Dallerey J.-F."/>
            <person name="Damm U."/>
            <person name="Henrissat B."/>
            <person name="Lespinet O."/>
            <person name="Thon M."/>
            <person name="Kemen E."/>
            <person name="McHardy A.C."/>
            <person name="Schulze-Lefert P."/>
            <person name="O'Connell R.J."/>
        </authorList>
    </citation>
    <scope>NUCLEOTIDE SEQUENCE [LARGE SCALE GENOMIC DNA]</scope>
    <source>
        <strain evidence="10 11">MAFF 238704</strain>
    </source>
</reference>
<dbReference type="AlphaFoldDB" id="A0A161VUR6"/>
<evidence type="ECO:0000256" key="2">
    <source>
        <dbReference type="ARBA" id="ARBA00008170"/>
    </source>
</evidence>
<dbReference type="GO" id="GO:0015369">
    <property type="term" value="F:calcium:proton antiporter activity"/>
    <property type="evidence" value="ECO:0007669"/>
    <property type="project" value="TreeGrafter"/>
</dbReference>
<dbReference type="GO" id="GO:0000329">
    <property type="term" value="C:fungal-type vacuole membrane"/>
    <property type="evidence" value="ECO:0007669"/>
    <property type="project" value="TreeGrafter"/>
</dbReference>
<feature type="transmembrane region" description="Helical" evidence="8">
    <location>
        <begin position="53"/>
        <end position="71"/>
    </location>
</feature>
<sequence length="303" mass="33342">LLARSIKVGGRKGAVRIGELPPIILLGISFISGGFKDDEMHYPIVVARVTSQMLTVSLTSLILPTAFHLWIPNVTSDVLQATSRVTAITLLTAYLCYILFFYITHTSHFPQKFNFVKSALAVSMSNALLVAPTSYFTISDCRRKCLGQPRLSVVYSSLLLVTSCTLCVVSSVFVVGSKSVPVHDLGISKSFVGLVVVPLILSVPEQLSSVLYGVRRDVEWAIEESVSSCIRIALFILPFLVLLGWAIGVADMDLFFDGFQVTIITLTVLLTNYLTHGRATWFQGVILMCTYILFANAAWYYPN</sequence>
<comment type="subcellular location">
    <subcellularLocation>
        <location evidence="1">Endomembrane system</location>
        <topology evidence="1">Multi-pass membrane protein</topology>
    </subcellularLocation>
</comment>
<evidence type="ECO:0000256" key="8">
    <source>
        <dbReference type="SAM" id="Phobius"/>
    </source>
</evidence>
<dbReference type="STRING" id="1573173.A0A161VUR6"/>
<feature type="transmembrane region" description="Helical" evidence="8">
    <location>
        <begin position="187"/>
        <end position="207"/>
    </location>
</feature>
<dbReference type="InterPro" id="IPR004713">
    <property type="entry name" value="CaH_exchang"/>
</dbReference>
<dbReference type="InterPro" id="IPR044880">
    <property type="entry name" value="NCX_ion-bd_dom_sf"/>
</dbReference>